<evidence type="ECO:0000313" key="7">
    <source>
        <dbReference type="EMBL" id="CAI3971063.1"/>
    </source>
</evidence>
<evidence type="ECO:0000256" key="5">
    <source>
        <dbReference type="ARBA" id="ARBA00023284"/>
    </source>
</evidence>
<evidence type="ECO:0000256" key="4">
    <source>
        <dbReference type="ARBA" id="ARBA00023157"/>
    </source>
</evidence>
<dbReference type="PRINTS" id="PR00160">
    <property type="entry name" value="GLUTAREDOXIN"/>
</dbReference>
<evidence type="ECO:0000256" key="1">
    <source>
        <dbReference type="ARBA" id="ARBA00007787"/>
    </source>
</evidence>
<comment type="similarity">
    <text evidence="1">Belongs to the glutaredoxin family.</text>
</comment>
<organism evidence="7">
    <name type="scientific">Ochrobactrum phage ORM_20</name>
    <dbReference type="NCBI Taxonomy" id="2985243"/>
    <lineage>
        <taxon>Viruses</taxon>
    </lineage>
</organism>
<dbReference type="SUPFAM" id="SSF52833">
    <property type="entry name" value="Thioredoxin-like"/>
    <property type="match status" value="1"/>
</dbReference>
<name>A0A9N6ZG77_9VIRU</name>
<feature type="domain" description="Glutaredoxin" evidence="6">
    <location>
        <begin position="4"/>
        <end position="68"/>
    </location>
</feature>
<keyword evidence="2" id="KW-0813">Transport</keyword>
<evidence type="ECO:0000256" key="2">
    <source>
        <dbReference type="ARBA" id="ARBA00022448"/>
    </source>
</evidence>
<sequence>MKIDIYTTSGCVYCARAKAVLDCLRHPYTVKPVEGEDKKKFMDDLQAQFKIKDSERTFPKIFIDGRLILGFDDLKKEVIRGNIKRA</sequence>
<dbReference type="EMBL" id="OX359470">
    <property type="protein sequence ID" value="CAI3971063.1"/>
    <property type="molecule type" value="Genomic_DNA"/>
</dbReference>
<dbReference type="CDD" id="cd02066">
    <property type="entry name" value="GRX_family"/>
    <property type="match status" value="1"/>
</dbReference>
<dbReference type="PANTHER" id="PTHR46679:SF1">
    <property type="entry name" value="GLUTAREDOXIN-2, MITOCHONDRIAL"/>
    <property type="match status" value="1"/>
</dbReference>
<dbReference type="Gene3D" id="3.40.30.10">
    <property type="entry name" value="Glutaredoxin"/>
    <property type="match status" value="1"/>
</dbReference>
<gene>
    <name evidence="7" type="ORF">ORM20_00009</name>
</gene>
<evidence type="ECO:0000259" key="6">
    <source>
        <dbReference type="Pfam" id="PF00462"/>
    </source>
</evidence>
<protein>
    <submittedName>
        <fullName evidence="7">Thioredoxin domain protein</fullName>
    </submittedName>
</protein>
<dbReference type="PANTHER" id="PTHR46679">
    <property type="match status" value="1"/>
</dbReference>
<dbReference type="InterPro" id="IPR011767">
    <property type="entry name" value="GLR_AS"/>
</dbReference>
<dbReference type="GO" id="GO:0015035">
    <property type="term" value="F:protein-disulfide reductase activity"/>
    <property type="evidence" value="ECO:0007669"/>
    <property type="project" value="TreeGrafter"/>
</dbReference>
<reference evidence="7" key="1">
    <citation type="submission" date="2022-10" db="EMBL/GenBank/DDBJ databases">
        <authorList>
            <person name="Meaden S."/>
        </authorList>
    </citation>
    <scope>NUCLEOTIDE SEQUENCE</scope>
</reference>
<dbReference type="InterPro" id="IPR014025">
    <property type="entry name" value="Glutaredoxin_subgr"/>
</dbReference>
<dbReference type="PROSITE" id="PS51354">
    <property type="entry name" value="GLUTAREDOXIN_2"/>
    <property type="match status" value="1"/>
</dbReference>
<dbReference type="InterPro" id="IPR036249">
    <property type="entry name" value="Thioredoxin-like_sf"/>
</dbReference>
<dbReference type="PROSITE" id="PS00195">
    <property type="entry name" value="GLUTAREDOXIN_1"/>
    <property type="match status" value="1"/>
</dbReference>
<evidence type="ECO:0000256" key="3">
    <source>
        <dbReference type="ARBA" id="ARBA00022982"/>
    </source>
</evidence>
<proteinExistence type="inferred from homology"/>
<keyword evidence="5" id="KW-0676">Redox-active center</keyword>
<dbReference type="InterPro" id="IPR002109">
    <property type="entry name" value="Glutaredoxin"/>
</dbReference>
<accession>A0A9N6ZG77</accession>
<dbReference type="Pfam" id="PF00462">
    <property type="entry name" value="Glutaredoxin"/>
    <property type="match status" value="1"/>
</dbReference>
<keyword evidence="4" id="KW-1015">Disulfide bond</keyword>
<keyword evidence="3" id="KW-0249">Electron transport</keyword>